<protein>
    <submittedName>
        <fullName evidence="1">Uncharacterized protein</fullName>
    </submittedName>
</protein>
<gene>
    <name evidence="1" type="ORF">GSOID_T00009305001</name>
</gene>
<accession>E4WUK5</accession>
<dbReference type="InParanoid" id="E4WUK5"/>
<dbReference type="OrthoDB" id="10404264at2759"/>
<keyword evidence="2" id="KW-1185">Reference proteome</keyword>
<sequence length="294" mass="32661">MWKWEAKTEKKTLQAPWVPRWVNITSCFNSRLPGQGLFKFTRKTILKDVKCWTPNEVRGSSMVELEIEDTLQDKTGDKCAFPAVLDVVLFNREQILVLQTSAVGMPLPSIKWYGKLTGNLTSGWNTLESTMFDKRNDSIASFAKIEFFEGTLNILCVAENVAGSSHEEICLTTDVSEVLSKRCILIKFDPEGRLLTWITPDTLIPSRIGIRQTNMMAKNETVFAQHEIPILAPDPTMPSTSPAIYQGELTALTNSQTSATKNDEYSAGVGIVLPTGEKTVTHLASETALSQDLD</sequence>
<dbReference type="Proteomes" id="UP000001307">
    <property type="component" value="Unassembled WGS sequence"/>
</dbReference>
<evidence type="ECO:0000313" key="1">
    <source>
        <dbReference type="EMBL" id="CBY21535.1"/>
    </source>
</evidence>
<dbReference type="AlphaFoldDB" id="E4WUK5"/>
<proteinExistence type="predicted"/>
<reference evidence="1" key="1">
    <citation type="journal article" date="2010" name="Science">
        <title>Plasticity of animal genome architecture unmasked by rapid evolution of a pelagic tunicate.</title>
        <authorList>
            <person name="Denoeud F."/>
            <person name="Henriet S."/>
            <person name="Mungpakdee S."/>
            <person name="Aury J.M."/>
            <person name="Da Silva C."/>
            <person name="Brinkmann H."/>
            <person name="Mikhaleva J."/>
            <person name="Olsen L.C."/>
            <person name="Jubin C."/>
            <person name="Canestro C."/>
            <person name="Bouquet J.M."/>
            <person name="Danks G."/>
            <person name="Poulain J."/>
            <person name="Campsteijn C."/>
            <person name="Adamski M."/>
            <person name="Cross I."/>
            <person name="Yadetie F."/>
            <person name="Muffato M."/>
            <person name="Louis A."/>
            <person name="Butcher S."/>
            <person name="Tsagkogeorga G."/>
            <person name="Konrad A."/>
            <person name="Singh S."/>
            <person name="Jensen M.F."/>
            <person name="Cong E.H."/>
            <person name="Eikeseth-Otteraa H."/>
            <person name="Noel B."/>
            <person name="Anthouard V."/>
            <person name="Porcel B.M."/>
            <person name="Kachouri-Lafond R."/>
            <person name="Nishino A."/>
            <person name="Ugolini M."/>
            <person name="Chourrout P."/>
            <person name="Nishida H."/>
            <person name="Aasland R."/>
            <person name="Huzurbazar S."/>
            <person name="Westhof E."/>
            <person name="Delsuc F."/>
            <person name="Lehrach H."/>
            <person name="Reinhardt R."/>
            <person name="Weissenbach J."/>
            <person name="Roy S.W."/>
            <person name="Artiguenave F."/>
            <person name="Postlethwait J.H."/>
            <person name="Manak J.R."/>
            <person name="Thompson E.M."/>
            <person name="Jaillon O."/>
            <person name="Du Pasquier L."/>
            <person name="Boudinot P."/>
            <person name="Liberles D.A."/>
            <person name="Volff J.N."/>
            <person name="Philippe H."/>
            <person name="Lenhard B."/>
            <person name="Roest Crollius H."/>
            <person name="Wincker P."/>
            <person name="Chourrout D."/>
        </authorList>
    </citation>
    <scope>NUCLEOTIDE SEQUENCE [LARGE SCALE GENOMIC DNA]</scope>
</reference>
<evidence type="ECO:0000313" key="2">
    <source>
        <dbReference type="Proteomes" id="UP000001307"/>
    </source>
</evidence>
<name>E4WUK5_OIKDI</name>
<dbReference type="EMBL" id="FN653017">
    <property type="protein sequence ID" value="CBY21535.1"/>
    <property type="molecule type" value="Genomic_DNA"/>
</dbReference>
<organism evidence="1">
    <name type="scientific">Oikopleura dioica</name>
    <name type="common">Tunicate</name>
    <dbReference type="NCBI Taxonomy" id="34765"/>
    <lineage>
        <taxon>Eukaryota</taxon>
        <taxon>Metazoa</taxon>
        <taxon>Chordata</taxon>
        <taxon>Tunicata</taxon>
        <taxon>Appendicularia</taxon>
        <taxon>Copelata</taxon>
        <taxon>Oikopleuridae</taxon>
        <taxon>Oikopleura</taxon>
    </lineage>
</organism>